<dbReference type="RefSeq" id="XP_060673247.1">
    <property type="nucleotide sequence ID" value="XM_060817264.1"/>
</dbReference>
<feature type="domain" description="Reverse transcriptase Ty1/copia-type" evidence="1">
    <location>
        <begin position="1"/>
        <end position="164"/>
    </location>
</feature>
<name>A0ABM4A951_ZIZJJ</name>
<dbReference type="Pfam" id="PF07727">
    <property type="entry name" value="RVT_2"/>
    <property type="match status" value="1"/>
</dbReference>
<evidence type="ECO:0000313" key="2">
    <source>
        <dbReference type="Proteomes" id="UP001652623"/>
    </source>
</evidence>
<dbReference type="InterPro" id="IPR043502">
    <property type="entry name" value="DNA/RNA_pol_sf"/>
</dbReference>
<dbReference type="GeneID" id="132803752"/>
<sequence>MDVKSAFLNGYLDEEIFIEQPPCFVKKGEEHKVYKLRKALYGLRQSPRAWNSRINSYFEKNGFHKCPYEHTLFVKNHGKEGFIIVSLYVDDFIFTGNNMELLNNFRASMKREFEMTDLGKLHHFLGIEVHQGREGIFISQEKYANDILKKFKMEQANPVSTPCVAGLKLNKNGEGKLVNPSVFRSLVGNLMYLTATRPDIMFAVSLVSRFMEKPYSNHLEVAKRVLKYVKGTIDCGIFYQANLPITFMGYIDSDLAGSVDDSKSVVGYVFNIGSGAISWMSKKWPVVALSTTEAEYIAACAAGCQIIWSQGVLESLKFKPEKPTILFCDNSSTISVAKDLVLHRRTKQIRTRFHFLRDLIKDGTIQIEYCRSRDQVADILTKCLSQQLFKEINAKLGVKREFGLQEGLLE</sequence>
<dbReference type="PANTHER" id="PTHR11439">
    <property type="entry name" value="GAG-POL-RELATED RETROTRANSPOSON"/>
    <property type="match status" value="1"/>
</dbReference>
<evidence type="ECO:0000259" key="1">
    <source>
        <dbReference type="Pfam" id="PF07727"/>
    </source>
</evidence>
<evidence type="ECO:0000313" key="3">
    <source>
        <dbReference type="RefSeq" id="XP_060673247.1"/>
    </source>
</evidence>
<protein>
    <submittedName>
        <fullName evidence="3">Uncharacterized mitochondrial protein AtMg00810-like</fullName>
    </submittedName>
</protein>
<dbReference type="CDD" id="cd09272">
    <property type="entry name" value="RNase_HI_RT_Ty1"/>
    <property type="match status" value="1"/>
</dbReference>
<dbReference type="SUPFAM" id="SSF56672">
    <property type="entry name" value="DNA/RNA polymerases"/>
    <property type="match status" value="1"/>
</dbReference>
<proteinExistence type="predicted"/>
<reference evidence="3" key="1">
    <citation type="submission" date="2025-08" db="UniProtKB">
        <authorList>
            <consortium name="RefSeq"/>
        </authorList>
    </citation>
    <scope>IDENTIFICATION</scope>
    <source>
        <tissue evidence="3">Seedling</tissue>
    </source>
</reference>
<dbReference type="InterPro" id="IPR013103">
    <property type="entry name" value="RVT_2"/>
</dbReference>
<dbReference type="Proteomes" id="UP001652623">
    <property type="component" value="Chromosome 5"/>
</dbReference>
<organism evidence="2 3">
    <name type="scientific">Ziziphus jujuba</name>
    <name type="common">Chinese jujube</name>
    <name type="synonym">Ziziphus sativa</name>
    <dbReference type="NCBI Taxonomy" id="326968"/>
    <lineage>
        <taxon>Eukaryota</taxon>
        <taxon>Viridiplantae</taxon>
        <taxon>Streptophyta</taxon>
        <taxon>Embryophyta</taxon>
        <taxon>Tracheophyta</taxon>
        <taxon>Spermatophyta</taxon>
        <taxon>Magnoliopsida</taxon>
        <taxon>eudicotyledons</taxon>
        <taxon>Gunneridae</taxon>
        <taxon>Pentapetalae</taxon>
        <taxon>rosids</taxon>
        <taxon>fabids</taxon>
        <taxon>Rosales</taxon>
        <taxon>Rhamnaceae</taxon>
        <taxon>Paliureae</taxon>
        <taxon>Ziziphus</taxon>
    </lineage>
</organism>
<dbReference type="PANTHER" id="PTHR11439:SF443">
    <property type="entry name" value="RNA-DIRECTED DNA POLYMERASE"/>
    <property type="match status" value="1"/>
</dbReference>
<keyword evidence="2" id="KW-1185">Reference proteome</keyword>
<accession>A0ABM4A951</accession>
<gene>
    <name evidence="3" type="primary">LOC132803752</name>
</gene>